<name>A0ABW7Y322_STRCE</name>
<dbReference type="SUPFAM" id="SSF51445">
    <property type="entry name" value="(Trans)glycosidases"/>
    <property type="match status" value="1"/>
</dbReference>
<feature type="binding site" evidence="5">
    <location>
        <position position="42"/>
    </location>
    <ligand>
        <name>ATP</name>
        <dbReference type="ChEBI" id="CHEBI:30616"/>
    </ligand>
</feature>
<keyword evidence="2 5" id="KW-0547">Nucleotide-binding</keyword>
<dbReference type="PROSITE" id="PS00108">
    <property type="entry name" value="PROTEIN_KINASE_ST"/>
    <property type="match status" value="1"/>
</dbReference>
<dbReference type="InterPro" id="IPR000719">
    <property type="entry name" value="Prot_kinase_dom"/>
</dbReference>
<proteinExistence type="predicted"/>
<dbReference type="Pfam" id="PF00069">
    <property type="entry name" value="Pkinase"/>
    <property type="match status" value="1"/>
</dbReference>
<gene>
    <name evidence="8" type="ORF">ACIA8P_19135</name>
</gene>
<dbReference type="EMBL" id="JBITDC010000006">
    <property type="protein sequence ID" value="MFI5676762.1"/>
    <property type="molecule type" value="Genomic_DNA"/>
</dbReference>
<evidence type="ECO:0000313" key="9">
    <source>
        <dbReference type="Proteomes" id="UP001612415"/>
    </source>
</evidence>
<keyword evidence="9" id="KW-1185">Reference proteome</keyword>
<keyword evidence="3" id="KW-0418">Kinase</keyword>
<dbReference type="PROSITE" id="PS50011">
    <property type="entry name" value="PROTEIN_KINASE_DOM"/>
    <property type="match status" value="1"/>
</dbReference>
<evidence type="ECO:0000259" key="7">
    <source>
        <dbReference type="PROSITE" id="PS50011"/>
    </source>
</evidence>
<dbReference type="Pfam" id="PF03537">
    <property type="entry name" value="Glyco_hydro_114"/>
    <property type="match status" value="1"/>
</dbReference>
<dbReference type="SMART" id="SM00220">
    <property type="entry name" value="S_TKc"/>
    <property type="match status" value="1"/>
</dbReference>
<evidence type="ECO:0000313" key="8">
    <source>
        <dbReference type="EMBL" id="MFI5676762.1"/>
    </source>
</evidence>
<dbReference type="InterPro" id="IPR013785">
    <property type="entry name" value="Aldolase_TIM"/>
</dbReference>
<dbReference type="PANTHER" id="PTHR43289">
    <property type="entry name" value="MITOGEN-ACTIVATED PROTEIN KINASE KINASE KINASE 20-RELATED"/>
    <property type="match status" value="1"/>
</dbReference>
<organism evidence="8 9">
    <name type="scientific">Streptomyces cellulosae</name>
    <dbReference type="NCBI Taxonomy" id="1968"/>
    <lineage>
        <taxon>Bacteria</taxon>
        <taxon>Bacillati</taxon>
        <taxon>Actinomycetota</taxon>
        <taxon>Actinomycetes</taxon>
        <taxon>Kitasatosporales</taxon>
        <taxon>Streptomycetaceae</taxon>
        <taxon>Streptomyces</taxon>
    </lineage>
</organism>
<dbReference type="Proteomes" id="UP001612415">
    <property type="component" value="Unassembled WGS sequence"/>
</dbReference>
<evidence type="ECO:0000256" key="2">
    <source>
        <dbReference type="ARBA" id="ARBA00022741"/>
    </source>
</evidence>
<dbReference type="InterPro" id="IPR017853">
    <property type="entry name" value="GH"/>
</dbReference>
<evidence type="ECO:0000256" key="5">
    <source>
        <dbReference type="PROSITE-ProRule" id="PRU10141"/>
    </source>
</evidence>
<dbReference type="Gene3D" id="3.30.200.20">
    <property type="entry name" value="Phosphorylase Kinase, domain 1"/>
    <property type="match status" value="1"/>
</dbReference>
<sequence>MSLSPGDPESIGGYAVVDRLGSGGMGVVYLGHSESGRRVAVKVVHAQYAQDEEFRTRFRQEVAAVRRVSGAFTAPVVDADPDAVQPWMATLYVPGRTLSDIVAKDGPLHGRELRTLALGLVEALRDIHRAGVVHRDLKPSNVLMAEDGPRVIDFGISHTVGNEALTVTGRLIGTPPFMSPEQFATPRDVTTASDVFSLGSLLVYAATGNRPFDGSSPYLTGYQVMYEAPALDGVAEPLRSIAERCLGKDPADRPELAELQRMLRALRDSVGPVGPVDPNAPVVPVGPNAAVAPEVVDAAGTHLRASRTPSDPRGLATAAGTRGKDRSRAGNRRRRGRHILVGLAAAVAVTGLSIAAVRIGSHQTGGSQSPTAHASSSAPATAVVLPPKHVPWDYQIGGVYPLPTGVRVVSRSHEDAAAPRAYNICNINAFQAQEHAEGDWDSDLLLRDAHGDVVYDKDWGEGVLDIRTDAKRQRIAAKLNTWIDECAANGYKAVEPDNYDSFIRFPKYLTADQAEALMKLLVAHAHEKGLAVAQKNTAELVRDRASVGLDFAVVEECGQWDECGEFAEAFDNNVFVVEYTAKGMSKACSSWSSQLSIVRRDQDVAARGASGYLRKTC</sequence>
<dbReference type="PROSITE" id="PS00107">
    <property type="entry name" value="PROTEIN_KINASE_ATP"/>
    <property type="match status" value="1"/>
</dbReference>
<evidence type="ECO:0000256" key="4">
    <source>
        <dbReference type="ARBA" id="ARBA00022840"/>
    </source>
</evidence>
<dbReference type="InterPro" id="IPR011009">
    <property type="entry name" value="Kinase-like_dom_sf"/>
</dbReference>
<dbReference type="RefSeq" id="WP_398657462.1">
    <property type="nucleotide sequence ID" value="NZ_JBITDC010000006.1"/>
</dbReference>
<reference evidence="8 9" key="1">
    <citation type="submission" date="2024-10" db="EMBL/GenBank/DDBJ databases">
        <title>The Natural Products Discovery Center: Release of the First 8490 Sequenced Strains for Exploring Actinobacteria Biosynthetic Diversity.</title>
        <authorList>
            <person name="Kalkreuter E."/>
            <person name="Kautsar S.A."/>
            <person name="Yang D."/>
            <person name="Bader C.D."/>
            <person name="Teijaro C.N."/>
            <person name="Fluegel L."/>
            <person name="Davis C.M."/>
            <person name="Simpson J.R."/>
            <person name="Lauterbach L."/>
            <person name="Steele A.D."/>
            <person name="Gui C."/>
            <person name="Meng S."/>
            <person name="Li G."/>
            <person name="Viehrig K."/>
            <person name="Ye F."/>
            <person name="Su P."/>
            <person name="Kiefer A.F."/>
            <person name="Nichols A."/>
            <person name="Cepeda A.J."/>
            <person name="Yan W."/>
            <person name="Fan B."/>
            <person name="Jiang Y."/>
            <person name="Adhikari A."/>
            <person name="Zheng C.-J."/>
            <person name="Schuster L."/>
            <person name="Cowan T.M."/>
            <person name="Smanski M.J."/>
            <person name="Chevrette M.G."/>
            <person name="De Carvalho L.P.S."/>
            <person name="Shen B."/>
        </authorList>
    </citation>
    <scope>NUCLEOTIDE SEQUENCE [LARGE SCALE GENOMIC DNA]</scope>
    <source>
        <strain evidence="8 9">NPDC051599</strain>
    </source>
</reference>
<dbReference type="Gene3D" id="3.20.20.70">
    <property type="entry name" value="Aldolase class I"/>
    <property type="match status" value="1"/>
</dbReference>
<accession>A0ABW7Y322</accession>
<dbReference type="PANTHER" id="PTHR43289:SF34">
    <property type="entry name" value="SERINE_THREONINE-PROTEIN KINASE YBDM-RELATED"/>
    <property type="match status" value="1"/>
</dbReference>
<dbReference type="SUPFAM" id="SSF56112">
    <property type="entry name" value="Protein kinase-like (PK-like)"/>
    <property type="match status" value="1"/>
</dbReference>
<evidence type="ECO:0000256" key="6">
    <source>
        <dbReference type="SAM" id="MobiDB-lite"/>
    </source>
</evidence>
<comment type="caution">
    <text evidence="8">The sequence shown here is derived from an EMBL/GenBank/DDBJ whole genome shotgun (WGS) entry which is preliminary data.</text>
</comment>
<dbReference type="InterPro" id="IPR004352">
    <property type="entry name" value="GH114_TIM-barrel"/>
</dbReference>
<evidence type="ECO:0000256" key="3">
    <source>
        <dbReference type="ARBA" id="ARBA00022777"/>
    </source>
</evidence>
<dbReference type="CDD" id="cd14014">
    <property type="entry name" value="STKc_PknB_like"/>
    <property type="match status" value="1"/>
</dbReference>
<keyword evidence="1" id="KW-0808">Transferase</keyword>
<feature type="domain" description="Protein kinase" evidence="7">
    <location>
        <begin position="14"/>
        <end position="266"/>
    </location>
</feature>
<protein>
    <submittedName>
        <fullName evidence="8">Endo alpha-1,4 polygalactosaminidase</fullName>
    </submittedName>
</protein>
<dbReference type="InterPro" id="IPR008271">
    <property type="entry name" value="Ser/Thr_kinase_AS"/>
</dbReference>
<evidence type="ECO:0000256" key="1">
    <source>
        <dbReference type="ARBA" id="ARBA00022679"/>
    </source>
</evidence>
<feature type="region of interest" description="Disordered" evidence="6">
    <location>
        <begin position="303"/>
        <end position="334"/>
    </location>
</feature>
<keyword evidence="4 5" id="KW-0067">ATP-binding</keyword>
<dbReference type="Gene3D" id="1.10.510.10">
    <property type="entry name" value="Transferase(Phosphotransferase) domain 1"/>
    <property type="match status" value="1"/>
</dbReference>
<dbReference type="InterPro" id="IPR017441">
    <property type="entry name" value="Protein_kinase_ATP_BS"/>
</dbReference>